<feature type="transmembrane region" description="Helical" evidence="12">
    <location>
        <begin position="102"/>
        <end position="120"/>
    </location>
</feature>
<comment type="subcellular location">
    <subcellularLocation>
        <location evidence="1 12">Cell membrane</location>
        <topology evidence="1 12">Multi-pass membrane protein</topology>
    </subcellularLocation>
</comment>
<comment type="similarity">
    <text evidence="11">Belongs to the G-protein coupled receptor 1 family.</text>
</comment>
<evidence type="ECO:0000256" key="4">
    <source>
        <dbReference type="ARBA" id="ARBA00022692"/>
    </source>
</evidence>
<evidence type="ECO:0000256" key="10">
    <source>
        <dbReference type="ARBA" id="ARBA00023224"/>
    </source>
</evidence>
<dbReference type="GO" id="GO:0004930">
    <property type="term" value="F:G protein-coupled receptor activity"/>
    <property type="evidence" value="ECO:0007669"/>
    <property type="project" value="UniProtKB-KW"/>
</dbReference>
<feature type="transmembrane region" description="Helical" evidence="12">
    <location>
        <begin position="272"/>
        <end position="292"/>
    </location>
</feature>
<feature type="domain" description="G-protein coupled receptors family 1 profile" evidence="13">
    <location>
        <begin position="41"/>
        <end position="290"/>
    </location>
</feature>
<gene>
    <name evidence="14" type="primary">LOC102925923</name>
</gene>
<evidence type="ECO:0000256" key="3">
    <source>
        <dbReference type="ARBA" id="ARBA00022606"/>
    </source>
</evidence>
<dbReference type="Pfam" id="PF13853">
    <property type="entry name" value="7tm_4"/>
    <property type="match status" value="1"/>
</dbReference>
<feature type="transmembrane region" description="Helical" evidence="12">
    <location>
        <begin position="237"/>
        <end position="260"/>
    </location>
</feature>
<organism evidence="14 15">
    <name type="scientific">Peromyscus maniculatus bairdii</name>
    <name type="common">Prairie deer mouse</name>
    <dbReference type="NCBI Taxonomy" id="230844"/>
    <lineage>
        <taxon>Eukaryota</taxon>
        <taxon>Metazoa</taxon>
        <taxon>Chordata</taxon>
        <taxon>Craniata</taxon>
        <taxon>Vertebrata</taxon>
        <taxon>Euteleostomi</taxon>
        <taxon>Mammalia</taxon>
        <taxon>Eutheria</taxon>
        <taxon>Euarchontoglires</taxon>
        <taxon>Glires</taxon>
        <taxon>Rodentia</taxon>
        <taxon>Myomorpha</taxon>
        <taxon>Muroidea</taxon>
        <taxon>Cricetidae</taxon>
        <taxon>Neotominae</taxon>
        <taxon>Peromyscus</taxon>
    </lineage>
</organism>
<evidence type="ECO:0000256" key="6">
    <source>
        <dbReference type="ARBA" id="ARBA00022989"/>
    </source>
</evidence>
<evidence type="ECO:0000256" key="5">
    <source>
        <dbReference type="ARBA" id="ARBA00022725"/>
    </source>
</evidence>
<keyword evidence="2 12" id="KW-1003">Cell membrane</keyword>
<sequence>MEPENLTATSKFILLGLSKENDIQPLLFWLFLFIYLVCIIGNLLIILAIGSDSHLWTPMYFFLSNLSFTDICFISTTVPKMLVNIQAQNKSITYEGCVTQMYFFMFFSGLDSLLLTVMAYDRFVAICHPLRYMIIMNPYLCVLLLLLSWLICLAYSLLQTLMFLRVSFCKKTEIPHYFCELAQMLKLACSDTHANDILLYCVTGLLGIIPLSGILFSYSKIINSIVGISSARGKYKAFSTCGSHLSVVSLFYGAGLGVYLTSQTSYNSREGSVASVMYTVVAPMLNPFIYSLRNRDLKQVLRRLFHSTGDRSQCDNIKMDT</sequence>
<keyword evidence="4 11" id="KW-0812">Transmembrane</keyword>
<evidence type="ECO:0000256" key="7">
    <source>
        <dbReference type="ARBA" id="ARBA00023040"/>
    </source>
</evidence>
<dbReference type="CDD" id="cd15234">
    <property type="entry name" value="7tmA_OR7-like"/>
    <property type="match status" value="1"/>
</dbReference>
<accession>A0A6I9LZI3</accession>
<dbReference type="OrthoDB" id="9831224at2759"/>
<dbReference type="PROSITE" id="PS00237">
    <property type="entry name" value="G_PROTEIN_RECEP_F1_1"/>
    <property type="match status" value="1"/>
</dbReference>
<keyword evidence="9 11" id="KW-0675">Receptor</keyword>
<evidence type="ECO:0000313" key="14">
    <source>
        <dbReference type="Ensembl" id="ENSPEMP00000032966.1"/>
    </source>
</evidence>
<dbReference type="GO" id="GO:0004984">
    <property type="term" value="F:olfactory receptor activity"/>
    <property type="evidence" value="ECO:0007669"/>
    <property type="project" value="InterPro"/>
</dbReference>
<keyword evidence="8 12" id="KW-0472">Membrane</keyword>
<evidence type="ECO:0000256" key="1">
    <source>
        <dbReference type="ARBA" id="ARBA00004651"/>
    </source>
</evidence>
<keyword evidence="5 12" id="KW-0552">Olfaction</keyword>
<dbReference type="Ensembl" id="ENSPEMT00000040186.1">
    <property type="protein sequence ID" value="ENSPEMP00000032966.1"/>
    <property type="gene ID" value="ENSPEMG00000029483.1"/>
</dbReference>
<evidence type="ECO:0000256" key="12">
    <source>
        <dbReference type="RuleBase" id="RU363047"/>
    </source>
</evidence>
<keyword evidence="15" id="KW-1185">Reference proteome</keyword>
<evidence type="ECO:0000256" key="8">
    <source>
        <dbReference type="ARBA" id="ARBA00023136"/>
    </source>
</evidence>
<dbReference type="InterPro" id="IPR000725">
    <property type="entry name" value="Olfact_rcpt"/>
</dbReference>
<dbReference type="RefSeq" id="XP_006987128.1">
    <property type="nucleotide sequence ID" value="XM_006987066.1"/>
</dbReference>
<dbReference type="Proteomes" id="UP000694547">
    <property type="component" value="Chromosome 7"/>
</dbReference>
<keyword evidence="3 12" id="KW-0716">Sensory transduction</keyword>
<keyword evidence="6 12" id="KW-1133">Transmembrane helix</keyword>
<evidence type="ECO:0000313" key="15">
    <source>
        <dbReference type="Proteomes" id="UP000694547"/>
    </source>
</evidence>
<feature type="transmembrane region" description="Helical" evidence="12">
    <location>
        <begin position="132"/>
        <end position="158"/>
    </location>
</feature>
<dbReference type="GeneTree" id="ENSGT00940000163783"/>
<name>A0A6I9LZI3_PERMB</name>
<protein>
    <recommendedName>
        <fullName evidence="12">Olfactory receptor</fullName>
    </recommendedName>
</protein>
<dbReference type="PROSITE" id="PS50262">
    <property type="entry name" value="G_PROTEIN_RECEP_F1_2"/>
    <property type="match status" value="1"/>
</dbReference>
<keyword evidence="10 11" id="KW-0807">Transducer</keyword>
<evidence type="ECO:0000256" key="9">
    <source>
        <dbReference type="ARBA" id="ARBA00023170"/>
    </source>
</evidence>
<proteinExistence type="inferred from homology"/>
<keyword evidence="7 11" id="KW-0297">G-protein coupled receptor</keyword>
<feature type="transmembrane region" description="Helical" evidence="12">
    <location>
        <begin position="197"/>
        <end position="216"/>
    </location>
</feature>
<reference evidence="14 15" key="1">
    <citation type="submission" date="2018-10" db="EMBL/GenBank/DDBJ databases">
        <title>Improved assembly of the deer mouse Peromyscus maniculatus genome.</title>
        <authorList>
            <person name="Lassance J.-M."/>
            <person name="Hoekstra H.E."/>
        </authorList>
    </citation>
    <scope>NUCLEOTIDE SEQUENCE [LARGE SCALE GENOMIC DNA]</scope>
</reference>
<dbReference type="PANTHER" id="PTHR48001">
    <property type="entry name" value="OLFACTORY RECEPTOR"/>
    <property type="match status" value="1"/>
</dbReference>
<evidence type="ECO:0000256" key="11">
    <source>
        <dbReference type="RuleBase" id="RU000688"/>
    </source>
</evidence>
<dbReference type="AlphaFoldDB" id="A0A6I9LZI3"/>
<feature type="transmembrane region" description="Helical" evidence="12">
    <location>
        <begin position="61"/>
        <end position="82"/>
    </location>
</feature>
<evidence type="ECO:0000259" key="13">
    <source>
        <dbReference type="PROSITE" id="PS50262"/>
    </source>
</evidence>
<evidence type="ECO:0000256" key="2">
    <source>
        <dbReference type="ARBA" id="ARBA00022475"/>
    </source>
</evidence>
<dbReference type="PRINTS" id="PR00245">
    <property type="entry name" value="OLFACTORYR"/>
</dbReference>
<reference evidence="14" key="3">
    <citation type="submission" date="2025-09" db="UniProtKB">
        <authorList>
            <consortium name="Ensembl"/>
        </authorList>
    </citation>
    <scope>IDENTIFICATION</scope>
</reference>
<dbReference type="PRINTS" id="PR00237">
    <property type="entry name" value="GPCRRHODOPSN"/>
</dbReference>
<dbReference type="Gene3D" id="1.20.1070.10">
    <property type="entry name" value="Rhodopsin 7-helix transmembrane proteins"/>
    <property type="match status" value="1"/>
</dbReference>
<dbReference type="FunFam" id="1.20.1070.10:FF:000009">
    <property type="entry name" value="Olfactory receptor"/>
    <property type="match status" value="1"/>
</dbReference>
<dbReference type="InterPro" id="IPR000276">
    <property type="entry name" value="GPCR_Rhodpsn"/>
</dbReference>
<dbReference type="InterPro" id="IPR017452">
    <property type="entry name" value="GPCR_Rhodpsn_7TM"/>
</dbReference>
<dbReference type="SUPFAM" id="SSF81321">
    <property type="entry name" value="Family A G protein-coupled receptor-like"/>
    <property type="match status" value="1"/>
</dbReference>
<reference evidence="14" key="2">
    <citation type="submission" date="2025-08" db="UniProtKB">
        <authorList>
            <consortium name="Ensembl"/>
        </authorList>
    </citation>
    <scope>IDENTIFICATION</scope>
</reference>
<dbReference type="GO" id="GO:0005886">
    <property type="term" value="C:plasma membrane"/>
    <property type="evidence" value="ECO:0007669"/>
    <property type="project" value="UniProtKB-SubCell"/>
</dbReference>
<feature type="transmembrane region" description="Helical" evidence="12">
    <location>
        <begin position="26"/>
        <end position="49"/>
    </location>
</feature>